<feature type="transmembrane region" description="Helical" evidence="1">
    <location>
        <begin position="205"/>
        <end position="222"/>
    </location>
</feature>
<feature type="transmembrane region" description="Helical" evidence="1">
    <location>
        <begin position="308"/>
        <end position="330"/>
    </location>
</feature>
<sequence>MVFHSFRLTDDTMAPVWAYVVLAIGIATMSSGGVWFALLVETPPLMQACWRLTLTAVLQTFGVLYELRTDPTIMGVAFQLRFIKAIPLVMTIGTALAGYFGSWGWSVAHTSLVYSLLLVCTTPLILVAVMSLCWLYRQTCRHEDHERVPLFTKQNSLPSLFEIVVCPKDAKLPTLMEAIGAVVGCLGVVALLATSNQDNSQHATLAGNVAALCGALVLVIYIEGSATCRSWMPLFVYSLAVTASAALELGVVWLLLEPSTTVWGVGPTALFGFVGDLNRFGLVFGAAFIAGFFGHACDNVAVVHVRPLVISVAVLWEPLIGGVVGVQVHLTLWSSLPLSFS</sequence>
<keyword evidence="3" id="KW-1185">Reference proteome</keyword>
<keyword evidence="1" id="KW-0812">Transmembrane</keyword>
<dbReference type="Proteomes" id="UP000481153">
    <property type="component" value="Unassembled WGS sequence"/>
</dbReference>
<protein>
    <submittedName>
        <fullName evidence="2">Uncharacterized protein</fullName>
    </submittedName>
</protein>
<dbReference type="AlphaFoldDB" id="A0A6G0XRR5"/>
<gene>
    <name evidence="2" type="ORF">Ae201684_002099</name>
</gene>
<feature type="transmembrane region" description="Helical" evidence="1">
    <location>
        <begin position="85"/>
        <end position="106"/>
    </location>
</feature>
<proteinExistence type="predicted"/>
<reference evidence="2 3" key="1">
    <citation type="submission" date="2019-07" db="EMBL/GenBank/DDBJ databases">
        <title>Genomics analysis of Aphanomyces spp. identifies a new class of oomycete effector associated with host adaptation.</title>
        <authorList>
            <person name="Gaulin E."/>
        </authorList>
    </citation>
    <scope>NUCLEOTIDE SEQUENCE [LARGE SCALE GENOMIC DNA]</scope>
    <source>
        <strain evidence="2 3">ATCC 201684</strain>
    </source>
</reference>
<feature type="transmembrane region" description="Helical" evidence="1">
    <location>
        <begin position="16"/>
        <end position="39"/>
    </location>
</feature>
<feature type="transmembrane region" description="Helical" evidence="1">
    <location>
        <begin position="45"/>
        <end position="65"/>
    </location>
</feature>
<evidence type="ECO:0000256" key="1">
    <source>
        <dbReference type="SAM" id="Phobius"/>
    </source>
</evidence>
<comment type="caution">
    <text evidence="2">The sequence shown here is derived from an EMBL/GenBank/DDBJ whole genome shotgun (WGS) entry which is preliminary data.</text>
</comment>
<keyword evidence="1" id="KW-1133">Transmembrane helix</keyword>
<evidence type="ECO:0000313" key="2">
    <source>
        <dbReference type="EMBL" id="KAF0743040.1"/>
    </source>
</evidence>
<dbReference type="EMBL" id="VJMJ01000022">
    <property type="protein sequence ID" value="KAF0743040.1"/>
    <property type="molecule type" value="Genomic_DNA"/>
</dbReference>
<dbReference type="VEuPathDB" id="FungiDB:AeMF1_000580"/>
<evidence type="ECO:0000313" key="3">
    <source>
        <dbReference type="Proteomes" id="UP000481153"/>
    </source>
</evidence>
<feature type="transmembrane region" description="Helical" evidence="1">
    <location>
        <begin position="112"/>
        <end position="136"/>
    </location>
</feature>
<organism evidence="2 3">
    <name type="scientific">Aphanomyces euteiches</name>
    <dbReference type="NCBI Taxonomy" id="100861"/>
    <lineage>
        <taxon>Eukaryota</taxon>
        <taxon>Sar</taxon>
        <taxon>Stramenopiles</taxon>
        <taxon>Oomycota</taxon>
        <taxon>Saprolegniomycetes</taxon>
        <taxon>Saprolegniales</taxon>
        <taxon>Verrucalvaceae</taxon>
        <taxon>Aphanomyces</taxon>
    </lineage>
</organism>
<feature type="transmembrane region" description="Helical" evidence="1">
    <location>
        <begin position="234"/>
        <end position="256"/>
    </location>
</feature>
<feature type="transmembrane region" description="Helical" evidence="1">
    <location>
        <begin position="175"/>
        <end position="193"/>
    </location>
</feature>
<keyword evidence="1" id="KW-0472">Membrane</keyword>
<name>A0A6G0XRR5_9STRA</name>
<feature type="transmembrane region" description="Helical" evidence="1">
    <location>
        <begin position="276"/>
        <end position="296"/>
    </location>
</feature>
<accession>A0A6G0XRR5</accession>